<feature type="compositionally biased region" description="Acidic residues" evidence="1">
    <location>
        <begin position="111"/>
        <end position="122"/>
    </location>
</feature>
<protein>
    <submittedName>
        <fullName evidence="2">Uncharacterized protein</fullName>
    </submittedName>
</protein>
<feature type="region of interest" description="Disordered" evidence="1">
    <location>
        <begin position="90"/>
        <end position="122"/>
    </location>
</feature>
<feature type="region of interest" description="Disordered" evidence="1">
    <location>
        <begin position="199"/>
        <end position="227"/>
    </location>
</feature>
<gene>
    <name evidence="2" type="ORF">OCS_06374</name>
</gene>
<sequence length="333" mass="36582">MHESWPVKPDGSTKLSHVGRQVLVQKANAVIQRLEEIWTRALRYTALECVGMVAAKYPLPSASTEEYVDLGTLPEDIPLPHASAAEHIDLWTPPEDPGWLTRESRRPSSESSEELECEEEAEDGRFVIEGSWLELLYQAPDAADAFRFLSLAIAESGPDGELPSATNEAPDCEQNLGCHQLDVIDEEGVDVADALPLQDGIIPSHAGSPEPSPSDSSQSSWLADGTASTSSEASTLDNLLAPWAETFPGVLEAHLDNLDKFDKTSSAPRHLLDWLRVTNLELPHAVANDEKHRIWADCLLRLQDRIYEAYINLSIVEDGLQSAREASESKSSR</sequence>
<proteinExistence type="predicted"/>
<organism evidence="2 3">
    <name type="scientific">Ophiocordyceps sinensis (strain Co18 / CGMCC 3.14243)</name>
    <name type="common">Yarsagumba caterpillar fungus</name>
    <name type="synonym">Hirsutella sinensis</name>
    <dbReference type="NCBI Taxonomy" id="911162"/>
    <lineage>
        <taxon>Eukaryota</taxon>
        <taxon>Fungi</taxon>
        <taxon>Dikarya</taxon>
        <taxon>Ascomycota</taxon>
        <taxon>Pezizomycotina</taxon>
        <taxon>Sordariomycetes</taxon>
        <taxon>Hypocreomycetidae</taxon>
        <taxon>Hypocreales</taxon>
        <taxon>Ophiocordycipitaceae</taxon>
        <taxon>Ophiocordyceps</taxon>
    </lineage>
</organism>
<evidence type="ECO:0000256" key="1">
    <source>
        <dbReference type="SAM" id="MobiDB-lite"/>
    </source>
</evidence>
<dbReference type="AlphaFoldDB" id="T4ZXP6"/>
<accession>T4ZXP6</accession>
<dbReference type="EMBL" id="KE656143">
    <property type="protein sequence ID" value="EQK97914.1"/>
    <property type="molecule type" value="Genomic_DNA"/>
</dbReference>
<dbReference type="HOGENOM" id="CLU_834450_0_0_1"/>
<dbReference type="Proteomes" id="UP000019374">
    <property type="component" value="Unassembled WGS sequence"/>
</dbReference>
<name>T4ZXP6_OPHSC</name>
<evidence type="ECO:0000313" key="3">
    <source>
        <dbReference type="Proteomes" id="UP000019374"/>
    </source>
</evidence>
<reference evidence="2 3" key="1">
    <citation type="journal article" date="2013" name="Chin. Sci. Bull.">
        <title>Genome survey uncovers the secrets of sex and lifestyle in caterpillar fungus.</title>
        <authorList>
            <person name="Hu X."/>
            <person name="Zhang Y."/>
            <person name="Xiao G."/>
            <person name="Zheng P."/>
            <person name="Xia Y."/>
            <person name="Zhang X."/>
            <person name="St Leger R.J."/>
            <person name="Liu X."/>
            <person name="Wang C."/>
        </authorList>
    </citation>
    <scope>NUCLEOTIDE SEQUENCE [LARGE SCALE GENOMIC DNA]</scope>
    <source>
        <strain evidence="3">Co18 / CGMCC 3.14243</strain>
        <tissue evidence="2">Fruit-body</tissue>
    </source>
</reference>
<evidence type="ECO:0000313" key="2">
    <source>
        <dbReference type="EMBL" id="EQK97914.1"/>
    </source>
</evidence>